<gene>
    <name evidence="1" type="primary">WBGene00107960</name>
</gene>
<evidence type="ECO:0000313" key="1">
    <source>
        <dbReference type="EnsemblMetazoa" id="PPA18406.1"/>
    </source>
</evidence>
<dbReference type="PROSITE" id="PS51450">
    <property type="entry name" value="LRR"/>
    <property type="match status" value="1"/>
</dbReference>
<protein>
    <submittedName>
        <fullName evidence="1">Lron-4</fullName>
    </submittedName>
</protein>
<dbReference type="InterPro" id="IPR003591">
    <property type="entry name" value="Leu-rich_rpt_typical-subtyp"/>
</dbReference>
<dbReference type="InterPro" id="IPR001611">
    <property type="entry name" value="Leu-rich_rpt"/>
</dbReference>
<name>A0A2A6CZ32_PRIPA</name>
<sequence>MWTTPWLLLQMMIPLFASASTTTTVTNHLYCPLDSPNRLYGNVNGWVVNFDEYPVPLNSGTLSQKIDACTELGSRADKLQAGITKEGSFASTYCTLRCAFTLVMGDSLVCAERRLPMQWTAGFVLPSRMTTKVDCSNMSLPFTVDKYPENRVILQFSGSGLLPMDILSTINSLPVDVELLHLPLAAKLNVSVYKSVAYNISKSMDTITKIAITNDLNSAVDPTPLLSILTYFPNVAEFSLNGVSKITSLPEFLKSKSKLKALRLENNGLKTFPAWATNLANLQFLKVSTTTNEQTLIDPSFISKLNLPALEHFIMIGNNFSVLPSDFLLTSKNLIQLDLSCNLIETLPSSLAHLVNLKFLYLAGNLFRTLPPTLIPQFPNFLSGNTFEIGSAPFICRSLWFSNDSIAAQHPGIESFNKSHLANAKNLKVLNINGNMDIVRLDEGIFEQTPKIKYISMRRIGFPSLIGLGLCGLCNLEFLEVSYNQFQSPNWIEEACGLGWPTISYIGLAYVNLTYSSPTLALMALSSESMYSKIEYFFYTNPIFNNTCELADFYSMVEGTLSWRSTPTCLTQATKKISEIAPLRNEKYSVRPCSITDSSSSVITLFVFILILFTIIVISFYDAYEVTTSSLNSKDRLQVKIRRNSDKEATRTTRGAIDGEWYDENESSLAMDGISPARGVWRIDLYKLGMDYFAVFLQGFFVGISDYPFPLNNIKSLYIFEEGGNIDHDNIIIDIKKPNDYIQHLRFRNFSDIIDKRSETMRSIEFTEFPSFPVGSHIDMTIFLRVSGNAQDLVPTIGLRNNEVGKSMALAIVQKWEDNASILRLVRIDSAGSWKDQILCSPVKPMGDLQHIRLERTGMTTVTMTIFFTHTEGKSEWTCTLKLTDNSGLDNPFEIVGIDGGRPLYLDHSVPRQLKNATETI</sequence>
<reference evidence="2" key="1">
    <citation type="journal article" date="2008" name="Nat. Genet.">
        <title>The Pristionchus pacificus genome provides a unique perspective on nematode lifestyle and parasitism.</title>
        <authorList>
            <person name="Dieterich C."/>
            <person name="Clifton S.W."/>
            <person name="Schuster L.N."/>
            <person name="Chinwalla A."/>
            <person name="Delehaunty K."/>
            <person name="Dinkelacker I."/>
            <person name="Fulton L."/>
            <person name="Fulton R."/>
            <person name="Godfrey J."/>
            <person name="Minx P."/>
            <person name="Mitreva M."/>
            <person name="Roeseler W."/>
            <person name="Tian H."/>
            <person name="Witte H."/>
            <person name="Yang S.P."/>
            <person name="Wilson R.K."/>
            <person name="Sommer R.J."/>
        </authorList>
    </citation>
    <scope>NUCLEOTIDE SEQUENCE [LARGE SCALE GENOMIC DNA]</scope>
    <source>
        <strain evidence="2">PS312</strain>
    </source>
</reference>
<dbReference type="SUPFAM" id="SSF52058">
    <property type="entry name" value="L domain-like"/>
    <property type="match status" value="1"/>
</dbReference>
<dbReference type="SMART" id="SM00369">
    <property type="entry name" value="LRR_TYP"/>
    <property type="match status" value="5"/>
</dbReference>
<dbReference type="InterPro" id="IPR050216">
    <property type="entry name" value="LRR_domain-containing"/>
</dbReference>
<dbReference type="OrthoDB" id="676979at2759"/>
<accession>A0A2A6CZ32</accession>
<dbReference type="Proteomes" id="UP000005239">
    <property type="component" value="Unassembled WGS sequence"/>
</dbReference>
<dbReference type="EnsemblMetazoa" id="PPA18406.1">
    <property type="protein sequence ID" value="PPA18406.1"/>
    <property type="gene ID" value="WBGene00107960"/>
</dbReference>
<evidence type="ECO:0000313" key="2">
    <source>
        <dbReference type="Proteomes" id="UP000005239"/>
    </source>
</evidence>
<dbReference type="PANTHER" id="PTHR48051:SF54">
    <property type="entry name" value="LEUCINE-RICH REPEAT-CONTAINING PROTEIN"/>
    <property type="match status" value="1"/>
</dbReference>
<organism evidence="1 2">
    <name type="scientific">Pristionchus pacificus</name>
    <name type="common">Parasitic nematode worm</name>
    <dbReference type="NCBI Taxonomy" id="54126"/>
    <lineage>
        <taxon>Eukaryota</taxon>
        <taxon>Metazoa</taxon>
        <taxon>Ecdysozoa</taxon>
        <taxon>Nematoda</taxon>
        <taxon>Chromadorea</taxon>
        <taxon>Rhabditida</taxon>
        <taxon>Rhabditina</taxon>
        <taxon>Diplogasteromorpha</taxon>
        <taxon>Diplogasteroidea</taxon>
        <taxon>Neodiplogasteridae</taxon>
        <taxon>Pristionchus</taxon>
    </lineage>
</organism>
<dbReference type="InterPro" id="IPR032675">
    <property type="entry name" value="LRR_dom_sf"/>
</dbReference>
<dbReference type="GO" id="GO:0005737">
    <property type="term" value="C:cytoplasm"/>
    <property type="evidence" value="ECO:0000318"/>
    <property type="project" value="GO_Central"/>
</dbReference>
<dbReference type="PANTHER" id="PTHR48051">
    <property type="match status" value="1"/>
</dbReference>
<dbReference type="Pfam" id="PF13855">
    <property type="entry name" value="LRR_8"/>
    <property type="match status" value="1"/>
</dbReference>
<reference evidence="1" key="2">
    <citation type="submission" date="2022-06" db="UniProtKB">
        <authorList>
            <consortium name="EnsemblMetazoa"/>
        </authorList>
    </citation>
    <scope>IDENTIFICATION</scope>
    <source>
        <strain evidence="1">PS312</strain>
    </source>
</reference>
<dbReference type="AlphaFoldDB" id="A0A2A6CZ32"/>
<dbReference type="Gene3D" id="3.80.10.10">
    <property type="entry name" value="Ribonuclease Inhibitor"/>
    <property type="match status" value="2"/>
</dbReference>
<keyword evidence="2" id="KW-1185">Reference proteome</keyword>
<proteinExistence type="predicted"/>
<accession>A0A8R1UBR5</accession>